<dbReference type="AlphaFoldDB" id="A0A507ATZ2"/>
<gene>
    <name evidence="2" type="ORF">E0L32_005481</name>
</gene>
<name>A0A507ATZ2_9PEZI</name>
<evidence type="ECO:0000313" key="2">
    <source>
        <dbReference type="EMBL" id="TPX14285.1"/>
    </source>
</evidence>
<evidence type="ECO:0000313" key="3">
    <source>
        <dbReference type="Proteomes" id="UP000319257"/>
    </source>
</evidence>
<keyword evidence="3" id="KW-1185">Reference proteome</keyword>
<evidence type="ECO:0000256" key="1">
    <source>
        <dbReference type="SAM" id="MobiDB-lite"/>
    </source>
</evidence>
<accession>A0A507ATZ2</accession>
<feature type="region of interest" description="Disordered" evidence="1">
    <location>
        <begin position="60"/>
        <end position="82"/>
    </location>
</feature>
<proteinExistence type="predicted"/>
<dbReference type="Proteomes" id="UP000319257">
    <property type="component" value="Unassembled WGS sequence"/>
</dbReference>
<feature type="compositionally biased region" description="Basic and acidic residues" evidence="1">
    <location>
        <begin position="62"/>
        <end position="71"/>
    </location>
</feature>
<sequence length="259" mass="28767">MLARAVSSQPSRTLIRCRERCTQQWLPRLAVQPASAAIQSLTPARRSYATKKVLRRSPTVVRAERAAERSRTPALAANTQDSDLYDPASVPPLDYFENAAVVVPTGFLSPQAARDLILQYITVMLKEKDRIPWRAILQEALHNAACLLLSSPRLPEQWILGLHMLHVASEQGHLPSTLTIVSFQNQVRRDREPPERAAWLTRAAQKRFDAYLASAEGQRDPDALTLAGLAAAREGDDARAARWLRRAVEHGAHLALLPA</sequence>
<feature type="non-terminal residue" evidence="2">
    <location>
        <position position="259"/>
    </location>
</feature>
<protein>
    <submittedName>
        <fullName evidence="2">Uncharacterized protein</fullName>
    </submittedName>
</protein>
<dbReference type="GeneID" id="41972928"/>
<dbReference type="InParanoid" id="A0A507ATZ2"/>
<dbReference type="RefSeq" id="XP_030995996.1">
    <property type="nucleotide sequence ID" value="XM_031140007.1"/>
</dbReference>
<organism evidence="2 3">
    <name type="scientific">Thyridium curvatum</name>
    <dbReference type="NCBI Taxonomy" id="1093900"/>
    <lineage>
        <taxon>Eukaryota</taxon>
        <taxon>Fungi</taxon>
        <taxon>Dikarya</taxon>
        <taxon>Ascomycota</taxon>
        <taxon>Pezizomycotina</taxon>
        <taxon>Sordariomycetes</taxon>
        <taxon>Sordariomycetidae</taxon>
        <taxon>Thyridiales</taxon>
        <taxon>Thyridiaceae</taxon>
        <taxon>Thyridium</taxon>
    </lineage>
</organism>
<dbReference type="STRING" id="1093900.A0A507ATZ2"/>
<dbReference type="EMBL" id="SKBQ01000029">
    <property type="protein sequence ID" value="TPX14285.1"/>
    <property type="molecule type" value="Genomic_DNA"/>
</dbReference>
<reference evidence="2 3" key="1">
    <citation type="submission" date="2019-06" db="EMBL/GenBank/DDBJ databases">
        <title>Draft genome sequence of the filamentous fungus Phialemoniopsis curvata isolated from diesel fuel.</title>
        <authorList>
            <person name="Varaljay V.A."/>
            <person name="Lyon W.J."/>
            <person name="Crouch A.L."/>
            <person name="Drake C.E."/>
            <person name="Hollomon J.M."/>
            <person name="Nadeau L.J."/>
            <person name="Nunn H.S."/>
            <person name="Stevenson B.S."/>
            <person name="Bojanowski C.L."/>
            <person name="Crookes-Goodson W.J."/>
        </authorList>
    </citation>
    <scope>NUCLEOTIDE SEQUENCE [LARGE SCALE GENOMIC DNA]</scope>
    <source>
        <strain evidence="2 3">D216</strain>
    </source>
</reference>
<comment type="caution">
    <text evidence="2">The sequence shown here is derived from an EMBL/GenBank/DDBJ whole genome shotgun (WGS) entry which is preliminary data.</text>
</comment>